<protein>
    <recommendedName>
        <fullName evidence="1">Integrase catalytic domain-containing protein</fullName>
    </recommendedName>
</protein>
<name>A0A963Z7R2_9PROT</name>
<feature type="domain" description="Integrase catalytic" evidence="1">
    <location>
        <begin position="1"/>
        <end position="89"/>
    </location>
</feature>
<dbReference type="AlphaFoldDB" id="A0A963Z7R2"/>
<proteinExistence type="predicted"/>
<keyword evidence="3" id="KW-1185">Reference proteome</keyword>
<comment type="caution">
    <text evidence="2">The sequence shown here is derived from an EMBL/GenBank/DDBJ whole genome shotgun (WGS) entry which is preliminary data.</text>
</comment>
<dbReference type="InterPro" id="IPR012337">
    <property type="entry name" value="RNaseH-like_sf"/>
</dbReference>
<organism evidence="2 3">
    <name type="scientific">Acidisoma cellulosilyticum</name>
    <dbReference type="NCBI Taxonomy" id="2802395"/>
    <lineage>
        <taxon>Bacteria</taxon>
        <taxon>Pseudomonadati</taxon>
        <taxon>Pseudomonadota</taxon>
        <taxon>Alphaproteobacteria</taxon>
        <taxon>Acetobacterales</taxon>
        <taxon>Acidocellaceae</taxon>
        <taxon>Acidisoma</taxon>
    </lineage>
</organism>
<gene>
    <name evidence="2" type="ORF">ACELLULO517_27840</name>
</gene>
<dbReference type="PROSITE" id="PS50994">
    <property type="entry name" value="INTEGRASE"/>
    <property type="match status" value="1"/>
</dbReference>
<dbReference type="Proteomes" id="UP000721844">
    <property type="component" value="Unassembled WGS sequence"/>
</dbReference>
<evidence type="ECO:0000313" key="2">
    <source>
        <dbReference type="EMBL" id="MCB8884066.1"/>
    </source>
</evidence>
<dbReference type="InterPro" id="IPR001584">
    <property type="entry name" value="Integrase_cat-core"/>
</dbReference>
<evidence type="ECO:0000313" key="3">
    <source>
        <dbReference type="Proteomes" id="UP000721844"/>
    </source>
</evidence>
<dbReference type="SUPFAM" id="SSF53098">
    <property type="entry name" value="Ribonuclease H-like"/>
    <property type="match status" value="1"/>
</dbReference>
<dbReference type="PANTHER" id="PTHR35004">
    <property type="entry name" value="TRANSPOSASE RV3428C-RELATED"/>
    <property type="match status" value="1"/>
</dbReference>
<reference evidence="2 3" key="1">
    <citation type="journal article" date="2021" name="Microorganisms">
        <title>Acidisoma silvae sp. nov. and Acidisomacellulosilytica sp. nov., Two Acidophilic Bacteria Isolated from Decaying Wood, Hydrolyzing Cellulose and Producing Poly-3-hydroxybutyrate.</title>
        <authorList>
            <person name="Mieszkin S."/>
            <person name="Pouder E."/>
            <person name="Uroz S."/>
            <person name="Simon-Colin C."/>
            <person name="Alain K."/>
        </authorList>
    </citation>
    <scope>NUCLEOTIDE SEQUENCE [LARGE SCALE GENOMIC DNA]</scope>
    <source>
        <strain evidence="2 3">HW T5.17</strain>
    </source>
</reference>
<evidence type="ECO:0000259" key="1">
    <source>
        <dbReference type="PROSITE" id="PS50994"/>
    </source>
</evidence>
<accession>A0A963Z7R2</accession>
<dbReference type="PANTHER" id="PTHR35004:SF7">
    <property type="entry name" value="INTEGRASE PROTEIN"/>
    <property type="match status" value="1"/>
</dbReference>
<dbReference type="GO" id="GO:0015074">
    <property type="term" value="P:DNA integration"/>
    <property type="evidence" value="ECO:0007669"/>
    <property type="project" value="InterPro"/>
</dbReference>
<dbReference type="EMBL" id="JAESVA010000024">
    <property type="protein sequence ID" value="MCB8884066.1"/>
    <property type="molecule type" value="Genomic_DNA"/>
</dbReference>
<sequence>MTQLGRALAKLNIEILCANSSQAKGRVERANRTLQDRLVKELMLEGITTIATANAHLPDIMARFNGRFACSPARPGDLHRPLKITLSRLNNIWWAMV</sequence>